<keyword evidence="5" id="KW-0862">Zinc</keyword>
<feature type="domain" description="C2H2-type" evidence="9">
    <location>
        <begin position="140"/>
        <end position="167"/>
    </location>
</feature>
<dbReference type="PROSITE" id="PS50157">
    <property type="entry name" value="ZINC_FINGER_C2H2_2"/>
    <property type="match status" value="4"/>
</dbReference>
<dbReference type="GeneTree" id="ENSGT01150000286944"/>
<evidence type="ECO:0000259" key="9">
    <source>
        <dbReference type="PROSITE" id="PS50157"/>
    </source>
</evidence>
<reference evidence="10" key="2">
    <citation type="submission" date="2025-09" db="UniProtKB">
        <authorList>
            <consortium name="Ensembl"/>
        </authorList>
    </citation>
    <scope>IDENTIFICATION</scope>
</reference>
<dbReference type="AlphaFoldDB" id="H1A4U8"/>
<accession>H1A4U8</accession>
<evidence type="ECO:0000256" key="6">
    <source>
        <dbReference type="ARBA" id="ARBA00023242"/>
    </source>
</evidence>
<evidence type="ECO:0000256" key="7">
    <source>
        <dbReference type="PROSITE-ProRule" id="PRU00042"/>
    </source>
</evidence>
<evidence type="ECO:0000256" key="1">
    <source>
        <dbReference type="ARBA" id="ARBA00004123"/>
    </source>
</evidence>
<evidence type="ECO:0000256" key="3">
    <source>
        <dbReference type="ARBA" id="ARBA00022737"/>
    </source>
</evidence>
<evidence type="ECO:0000256" key="8">
    <source>
        <dbReference type="SAM" id="MobiDB-lite"/>
    </source>
</evidence>
<dbReference type="GO" id="GO:0000981">
    <property type="term" value="F:DNA-binding transcription factor activity, RNA polymerase II-specific"/>
    <property type="evidence" value="ECO:0007669"/>
    <property type="project" value="TreeGrafter"/>
</dbReference>
<feature type="region of interest" description="Disordered" evidence="8">
    <location>
        <begin position="31"/>
        <end position="90"/>
    </location>
</feature>
<evidence type="ECO:0000313" key="11">
    <source>
        <dbReference type="Proteomes" id="UP000007754"/>
    </source>
</evidence>
<dbReference type="Proteomes" id="UP000007754">
    <property type="component" value="Unplaced"/>
</dbReference>
<evidence type="ECO:0000313" key="10">
    <source>
        <dbReference type="Ensembl" id="ENSTGUP00000017914.2"/>
    </source>
</evidence>
<evidence type="ECO:0000256" key="2">
    <source>
        <dbReference type="ARBA" id="ARBA00022723"/>
    </source>
</evidence>
<keyword evidence="11" id="KW-1185">Reference proteome</keyword>
<feature type="domain" description="C2H2-type" evidence="9">
    <location>
        <begin position="84"/>
        <end position="111"/>
    </location>
</feature>
<dbReference type="Gene3D" id="3.30.160.60">
    <property type="entry name" value="Classic Zinc Finger"/>
    <property type="match status" value="4"/>
</dbReference>
<dbReference type="FunFam" id="3.30.160.60:FF:000514">
    <property type="entry name" value="Uncharacterized protein"/>
    <property type="match status" value="1"/>
</dbReference>
<dbReference type="GO" id="GO:0005634">
    <property type="term" value="C:nucleus"/>
    <property type="evidence" value="ECO:0007669"/>
    <property type="project" value="UniProtKB-SubCell"/>
</dbReference>
<name>H1A4U8_TAEGU</name>
<dbReference type="Pfam" id="PF00096">
    <property type="entry name" value="zf-C2H2"/>
    <property type="match status" value="3"/>
</dbReference>
<dbReference type="SMART" id="SM00355">
    <property type="entry name" value="ZnF_C2H2"/>
    <property type="match status" value="3"/>
</dbReference>
<dbReference type="FunFam" id="3.30.160.60:FF:000352">
    <property type="entry name" value="zinc finger protein 3 homolog"/>
    <property type="match status" value="1"/>
</dbReference>
<dbReference type="InterPro" id="IPR036236">
    <property type="entry name" value="Znf_C2H2_sf"/>
</dbReference>
<feature type="domain" description="C2H2-type" evidence="9">
    <location>
        <begin position="112"/>
        <end position="139"/>
    </location>
</feature>
<comment type="subcellular location">
    <subcellularLocation>
        <location evidence="1">Nucleus</location>
    </subcellularLocation>
</comment>
<dbReference type="GO" id="GO:0008270">
    <property type="term" value="F:zinc ion binding"/>
    <property type="evidence" value="ECO:0007669"/>
    <property type="project" value="UniProtKB-KW"/>
</dbReference>
<keyword evidence="6" id="KW-0539">Nucleus</keyword>
<dbReference type="PROSITE" id="PS00028">
    <property type="entry name" value="ZINC_FINGER_C2H2_1"/>
    <property type="match status" value="3"/>
</dbReference>
<dbReference type="InParanoid" id="H1A4U8"/>
<dbReference type="GO" id="GO:0000978">
    <property type="term" value="F:RNA polymerase II cis-regulatory region sequence-specific DNA binding"/>
    <property type="evidence" value="ECO:0007669"/>
    <property type="project" value="TreeGrafter"/>
</dbReference>
<keyword evidence="4 7" id="KW-0863">Zinc-finger</keyword>
<dbReference type="OMA" id="NGEKRCK"/>
<dbReference type="PANTHER" id="PTHR23226">
    <property type="entry name" value="ZINC FINGER AND SCAN DOMAIN-CONTAINING"/>
    <property type="match status" value="1"/>
</dbReference>
<keyword evidence="3" id="KW-0677">Repeat</keyword>
<dbReference type="HOGENOM" id="CLU_002678_2_6_1"/>
<organism evidence="10 11">
    <name type="scientific">Taeniopygia guttata</name>
    <name type="common">Zebra finch</name>
    <name type="synonym">Poephila guttata</name>
    <dbReference type="NCBI Taxonomy" id="59729"/>
    <lineage>
        <taxon>Eukaryota</taxon>
        <taxon>Metazoa</taxon>
        <taxon>Chordata</taxon>
        <taxon>Craniata</taxon>
        <taxon>Vertebrata</taxon>
        <taxon>Euteleostomi</taxon>
        <taxon>Archelosauria</taxon>
        <taxon>Archosauria</taxon>
        <taxon>Dinosauria</taxon>
        <taxon>Saurischia</taxon>
        <taxon>Theropoda</taxon>
        <taxon>Coelurosauria</taxon>
        <taxon>Aves</taxon>
        <taxon>Neognathae</taxon>
        <taxon>Neoaves</taxon>
        <taxon>Telluraves</taxon>
        <taxon>Australaves</taxon>
        <taxon>Passeriformes</taxon>
        <taxon>Passeroidea</taxon>
        <taxon>Estrildidae</taxon>
        <taxon>Estrildinae</taxon>
        <taxon>Taeniopygia</taxon>
    </lineage>
</organism>
<evidence type="ECO:0000256" key="4">
    <source>
        <dbReference type="ARBA" id="ARBA00022771"/>
    </source>
</evidence>
<dbReference type="PANTHER" id="PTHR23226:SF416">
    <property type="entry name" value="FI01424P"/>
    <property type="match status" value="1"/>
</dbReference>
<sequence length="205" mass="23668">RCLHEGLLPLAHRQIPSCLFPSLPDEELKMESRVDKSPWQNLMEEAVLSGSMEQESNGEEKPKRSHRRRGSKPSPGCSEEERPNLCQEGGQSFSKRSELVVHEHLQNGENPYKCLECGKSFRQSSDLLRHQMIHTGEWAYECGECGKGFRCSSELIAHQRIHTGERPYECPECPKRFHTSSHLLLHERIHTAERPYRLREALQMP</sequence>
<proteinExistence type="predicted"/>
<evidence type="ECO:0000256" key="5">
    <source>
        <dbReference type="ARBA" id="ARBA00022833"/>
    </source>
</evidence>
<protein>
    <recommendedName>
        <fullName evidence="9">C2H2-type domain-containing protein</fullName>
    </recommendedName>
</protein>
<keyword evidence="2" id="KW-0479">Metal-binding</keyword>
<reference evidence="10" key="1">
    <citation type="submission" date="2025-08" db="UniProtKB">
        <authorList>
            <consortium name="Ensembl"/>
        </authorList>
    </citation>
    <scope>IDENTIFICATION</scope>
</reference>
<dbReference type="Ensembl" id="ENSTGUT00000019212.2">
    <property type="protein sequence ID" value="ENSTGUP00000017914.2"/>
    <property type="gene ID" value="ENSTGUG00000023960.1"/>
</dbReference>
<dbReference type="InterPro" id="IPR013087">
    <property type="entry name" value="Znf_C2H2_type"/>
</dbReference>
<dbReference type="FunFam" id="3.30.160.60:FF:001270">
    <property type="entry name" value="zinc finger protein 583 isoform X1"/>
    <property type="match status" value="1"/>
</dbReference>
<feature type="domain" description="C2H2-type" evidence="9">
    <location>
        <begin position="168"/>
        <end position="195"/>
    </location>
</feature>
<dbReference type="SUPFAM" id="SSF57667">
    <property type="entry name" value="beta-beta-alpha zinc fingers"/>
    <property type="match status" value="2"/>
</dbReference>